<dbReference type="SMART" id="SM00896">
    <property type="entry name" value="FDX-ACB"/>
    <property type="match status" value="1"/>
</dbReference>
<keyword evidence="3" id="KW-0436">Ligase</keyword>
<proteinExistence type="predicted"/>
<gene>
    <name evidence="3" type="ORF">H671_3g11213</name>
</gene>
<dbReference type="AlphaFoldDB" id="A0A061I611"/>
<dbReference type="GO" id="GO:0004826">
    <property type="term" value="F:phenylalanine-tRNA ligase activity"/>
    <property type="evidence" value="ECO:0007669"/>
    <property type="project" value="UniProtKB-EC"/>
</dbReference>
<evidence type="ECO:0000313" key="3">
    <source>
        <dbReference type="EMBL" id="ERE77258.1"/>
    </source>
</evidence>
<keyword evidence="3" id="KW-0030">Aminoacyl-tRNA synthetase</keyword>
<reference evidence="4" key="1">
    <citation type="journal article" date="2013" name="Nat. Biotechnol.">
        <title>Chinese hamster genome sequenced from sorted chromosomes.</title>
        <authorList>
            <person name="Brinkrolf K."/>
            <person name="Rupp O."/>
            <person name="Laux H."/>
            <person name="Kollin F."/>
            <person name="Ernst W."/>
            <person name="Linke B."/>
            <person name="Kofler R."/>
            <person name="Romand S."/>
            <person name="Hesse F."/>
            <person name="Budach W.E."/>
            <person name="Galosy S."/>
            <person name="Muller D."/>
            <person name="Noll T."/>
            <person name="Wienberg J."/>
            <person name="Jostock T."/>
            <person name="Leonard M."/>
            <person name="Grillari J."/>
            <person name="Tauch A."/>
            <person name="Goesmann A."/>
            <person name="Helk B."/>
            <person name="Mott J.E."/>
            <person name="Puhler A."/>
            <person name="Borth N."/>
        </authorList>
    </citation>
    <scope>NUCLEOTIDE SEQUENCE [LARGE SCALE GENOMIC DNA]</scope>
    <source>
        <strain evidence="4">17A/GY</strain>
    </source>
</reference>
<dbReference type="EMBL" id="KE673534">
    <property type="protein sequence ID" value="ERE77258.1"/>
    <property type="molecule type" value="Genomic_DNA"/>
</dbReference>
<evidence type="ECO:0000259" key="2">
    <source>
        <dbReference type="PROSITE" id="PS51447"/>
    </source>
</evidence>
<name>A0A061I611_CRIGR</name>
<organism evidence="3 4">
    <name type="scientific">Cricetulus griseus</name>
    <name type="common">Chinese hamster</name>
    <name type="synonym">Cricetulus barabensis griseus</name>
    <dbReference type="NCBI Taxonomy" id="10029"/>
    <lineage>
        <taxon>Eukaryota</taxon>
        <taxon>Metazoa</taxon>
        <taxon>Chordata</taxon>
        <taxon>Craniata</taxon>
        <taxon>Vertebrata</taxon>
        <taxon>Euteleostomi</taxon>
        <taxon>Mammalia</taxon>
        <taxon>Eutheria</taxon>
        <taxon>Euarchontoglires</taxon>
        <taxon>Glires</taxon>
        <taxon>Rodentia</taxon>
        <taxon>Myomorpha</taxon>
        <taxon>Muroidea</taxon>
        <taxon>Cricetidae</taxon>
        <taxon>Cricetinae</taxon>
        <taxon>Cricetulus</taxon>
    </lineage>
</organism>
<evidence type="ECO:0000313" key="4">
    <source>
        <dbReference type="Proteomes" id="UP000030759"/>
    </source>
</evidence>
<feature type="region of interest" description="Disordered" evidence="1">
    <location>
        <begin position="68"/>
        <end position="100"/>
    </location>
</feature>
<evidence type="ECO:0000256" key="1">
    <source>
        <dbReference type="SAM" id="MobiDB-lite"/>
    </source>
</evidence>
<dbReference type="Proteomes" id="UP000030759">
    <property type="component" value="Unassembled WGS sequence"/>
</dbReference>
<dbReference type="EC" id="6.1.1.20" evidence="3"/>
<dbReference type="Gene3D" id="3.30.70.380">
    <property type="entry name" value="Ferrodoxin-fold anticodon-binding domain"/>
    <property type="match status" value="1"/>
</dbReference>
<dbReference type="SUPFAM" id="SSF54991">
    <property type="entry name" value="Anticodon-binding domain of PheRS"/>
    <property type="match status" value="1"/>
</dbReference>
<feature type="domain" description="FDX-ACB" evidence="2">
    <location>
        <begin position="9"/>
        <end position="100"/>
    </location>
</feature>
<dbReference type="InterPro" id="IPR036690">
    <property type="entry name" value="Fdx_antiC-bd_sf"/>
</dbReference>
<dbReference type="PROSITE" id="PS51447">
    <property type="entry name" value="FDX_ACB"/>
    <property type="match status" value="1"/>
</dbReference>
<protein>
    <submittedName>
        <fullName evidence="3">Phenylalanyl-tRNA synthetase</fullName>
        <ecNumber evidence="3">6.1.1.20</ecNumber>
    </submittedName>
</protein>
<sequence>MAGSLKPLSKYPAVFNDISFWLPSENYMENDFYDIVRTVGGDLVEKVDLIDKFEHPNCLFPAFYEGRIPSPPHSRTHTSPPHSRLHPLNTFPGPYHSPTD</sequence>
<accession>A0A061I611</accession>
<dbReference type="InterPro" id="IPR005121">
    <property type="entry name" value="Fdx_antiC-bd"/>
</dbReference>